<dbReference type="EMBL" id="CP159278">
    <property type="protein sequence ID" value="XCN78603.1"/>
    <property type="molecule type" value="Genomic_DNA"/>
</dbReference>
<evidence type="ECO:0000313" key="1">
    <source>
        <dbReference type="EMBL" id="XCN78603.1"/>
    </source>
</evidence>
<name>A0AAU8MAQ1_PSESX</name>
<dbReference type="AlphaFoldDB" id="A0AAU8MAQ1"/>
<gene>
    <name evidence="1" type="ORF">N027_03410</name>
</gene>
<sequence length="162" mass="17924">MSKPAPKVRSSQVTKKARHVWISHDDFYEGDFLRGWHFAVHRVHASALGYSLLPHAKLGVKGYNHLLSEDGIRLTSRSLIFNTPLAASDWGAALKTDLRAIQISSASKGKDGYALVTLYRINETRSGLINDRILETTQSAVIAYLRYGTDFPPAIDRQASGS</sequence>
<protein>
    <submittedName>
        <fullName evidence="1">Uncharacterized protein</fullName>
    </submittedName>
</protein>
<organism evidence="1">
    <name type="scientific">Pseudomonas syringae USA007</name>
    <dbReference type="NCBI Taxonomy" id="1357288"/>
    <lineage>
        <taxon>Bacteria</taxon>
        <taxon>Pseudomonadati</taxon>
        <taxon>Pseudomonadota</taxon>
        <taxon>Gammaproteobacteria</taxon>
        <taxon>Pseudomonadales</taxon>
        <taxon>Pseudomonadaceae</taxon>
        <taxon>Pseudomonas</taxon>
        <taxon>Pseudomonas syringae</taxon>
    </lineage>
</organism>
<proteinExistence type="predicted"/>
<reference evidence="1" key="2">
    <citation type="submission" date="2024-07" db="EMBL/GenBank/DDBJ databases">
        <title>A complete genome sequence for Pseudomonas syringae USA007.</title>
        <authorList>
            <person name="Baltrus D.A."/>
        </authorList>
    </citation>
    <scope>NUCLEOTIDE SEQUENCE</scope>
    <source>
        <strain evidence="1">USA007</strain>
    </source>
</reference>
<reference evidence="1" key="1">
    <citation type="journal article" date="2014" name="Genome Announc.">
        <title>Draft Genome Sequences of a Phylogenetically Diverse Suite of Pseudomonas syringae Strains from Multiple Source Populations.</title>
        <authorList>
            <person name="Baltrus D.A."/>
            <person name="Yourstone S."/>
            <person name="Lind A."/>
            <person name="Guilbaud C."/>
            <person name="Sands D.C."/>
            <person name="Jones C.D."/>
            <person name="Morris C.E."/>
            <person name="Dangl J.L."/>
        </authorList>
    </citation>
    <scope>NUCLEOTIDE SEQUENCE</scope>
    <source>
        <strain evidence="1">USA007</strain>
    </source>
</reference>
<dbReference type="RefSeq" id="WP_152531983.1">
    <property type="nucleotide sequence ID" value="NZ_CP159278.1"/>
</dbReference>
<accession>A0AAU8MAQ1</accession>